<proteinExistence type="inferred from homology"/>
<comment type="similarity">
    <text evidence="2">Belongs to the IQD family.</text>
</comment>
<keyword evidence="8" id="KW-1185">Reference proteome</keyword>
<dbReference type="SMART" id="SM00015">
    <property type="entry name" value="IQ"/>
    <property type="match status" value="2"/>
</dbReference>
<dbReference type="InterPro" id="IPR000048">
    <property type="entry name" value="IQ_motif_EF-hand-BS"/>
</dbReference>
<evidence type="ECO:0000256" key="1">
    <source>
        <dbReference type="ARBA" id="ARBA00022860"/>
    </source>
</evidence>
<dbReference type="InterPro" id="IPR025064">
    <property type="entry name" value="DUF4005"/>
</dbReference>
<dbReference type="GO" id="GO:0005516">
    <property type="term" value="F:calmodulin binding"/>
    <property type="evidence" value="ECO:0007669"/>
    <property type="project" value="UniProtKB-KW"/>
</dbReference>
<dbReference type="EMBL" id="RDQH01000328">
    <property type="protein sequence ID" value="RXI05316.1"/>
    <property type="molecule type" value="Genomic_DNA"/>
</dbReference>
<gene>
    <name evidence="7" type="ORF">DVH24_006573</name>
</gene>
<keyword evidence="1" id="KW-0112">Calmodulin-binding</keyword>
<evidence type="ECO:0000256" key="5">
    <source>
        <dbReference type="SAM" id="MobiDB-lite"/>
    </source>
</evidence>
<evidence type="ECO:0000313" key="8">
    <source>
        <dbReference type="Proteomes" id="UP000290289"/>
    </source>
</evidence>
<dbReference type="AlphaFoldDB" id="A0A498KD79"/>
<dbReference type="PANTHER" id="PTHR32295">
    <property type="entry name" value="IQ-DOMAIN 5-RELATED"/>
    <property type="match status" value="1"/>
</dbReference>
<comment type="subunit">
    <text evidence="3">Binds to multiple calmodulin (CaM) in the presence of Ca(2+) and CaM-like proteins.</text>
</comment>
<dbReference type="Pfam" id="PF00612">
    <property type="entry name" value="IQ"/>
    <property type="match status" value="2"/>
</dbReference>
<evidence type="ECO:0000259" key="6">
    <source>
        <dbReference type="Pfam" id="PF13178"/>
    </source>
</evidence>
<comment type="caution">
    <text evidence="7">The sequence shown here is derived from an EMBL/GenBank/DDBJ whole genome shotgun (WGS) entry which is preliminary data.</text>
</comment>
<evidence type="ECO:0000256" key="2">
    <source>
        <dbReference type="ARBA" id="ARBA00024341"/>
    </source>
</evidence>
<accession>A0A498KD79</accession>
<evidence type="ECO:0000256" key="4">
    <source>
        <dbReference type="ARBA" id="ARBA00045534"/>
    </source>
</evidence>
<feature type="compositionally biased region" description="Low complexity" evidence="5">
    <location>
        <begin position="439"/>
        <end position="450"/>
    </location>
</feature>
<feature type="region of interest" description="Disordered" evidence="5">
    <location>
        <begin position="18"/>
        <end position="65"/>
    </location>
</feature>
<feature type="compositionally biased region" description="Low complexity" evidence="5">
    <location>
        <begin position="42"/>
        <end position="51"/>
    </location>
</feature>
<name>A0A498KD79_MALDO</name>
<dbReference type="Gene3D" id="1.20.5.190">
    <property type="match status" value="1"/>
</dbReference>
<reference evidence="7 8" key="1">
    <citation type="submission" date="2018-10" db="EMBL/GenBank/DDBJ databases">
        <title>A high-quality apple genome assembly.</title>
        <authorList>
            <person name="Hu J."/>
        </authorList>
    </citation>
    <scope>NUCLEOTIDE SEQUENCE [LARGE SCALE GENOMIC DNA]</scope>
    <source>
        <strain evidence="8">cv. HFTH1</strain>
        <tissue evidence="7">Young leaf</tissue>
    </source>
</reference>
<evidence type="ECO:0000313" key="7">
    <source>
        <dbReference type="EMBL" id="RXI05316.1"/>
    </source>
</evidence>
<dbReference type="InterPro" id="IPR027417">
    <property type="entry name" value="P-loop_NTPase"/>
</dbReference>
<feature type="domain" description="DUF4005" evidence="6">
    <location>
        <begin position="358"/>
        <end position="443"/>
    </location>
</feature>
<evidence type="ECO:0000256" key="3">
    <source>
        <dbReference type="ARBA" id="ARBA00024378"/>
    </source>
</evidence>
<dbReference type="SUPFAM" id="SSF52540">
    <property type="entry name" value="P-loop containing nucleoside triphosphate hydrolases"/>
    <property type="match status" value="1"/>
</dbReference>
<dbReference type="PANTHER" id="PTHR32295:SF41">
    <property type="entry name" value="PROTEIN IQ-DOMAIN 11"/>
    <property type="match status" value="1"/>
</dbReference>
<comment type="function">
    <text evidence="4">May be involved in cooperative interactions with calmodulins or calmodulin-like proteins. Recruits calmodulin proteins to microtubules, thus being a potential scaffold in cellular signaling and trafficking. May associate with nucleic acids and regulate gene expression at the transcriptional or post-transcriptional level.</text>
</comment>
<dbReference type="CDD" id="cd23767">
    <property type="entry name" value="IQCD"/>
    <property type="match status" value="1"/>
</dbReference>
<protein>
    <recommendedName>
        <fullName evidence="6">DUF4005 domain-containing protein</fullName>
    </recommendedName>
</protein>
<dbReference type="Pfam" id="PF13178">
    <property type="entry name" value="DUF4005"/>
    <property type="match status" value="1"/>
</dbReference>
<organism evidence="7 8">
    <name type="scientific">Malus domestica</name>
    <name type="common">Apple</name>
    <name type="synonym">Pyrus malus</name>
    <dbReference type="NCBI Taxonomy" id="3750"/>
    <lineage>
        <taxon>Eukaryota</taxon>
        <taxon>Viridiplantae</taxon>
        <taxon>Streptophyta</taxon>
        <taxon>Embryophyta</taxon>
        <taxon>Tracheophyta</taxon>
        <taxon>Spermatophyta</taxon>
        <taxon>Magnoliopsida</taxon>
        <taxon>eudicotyledons</taxon>
        <taxon>Gunneridae</taxon>
        <taxon>Pentapetalae</taxon>
        <taxon>rosids</taxon>
        <taxon>fabids</taxon>
        <taxon>Rosales</taxon>
        <taxon>Rosaceae</taxon>
        <taxon>Amygdaloideae</taxon>
        <taxon>Maleae</taxon>
        <taxon>Malus</taxon>
    </lineage>
</organism>
<feature type="compositionally biased region" description="Basic residues" evidence="5">
    <location>
        <begin position="24"/>
        <end position="41"/>
    </location>
</feature>
<feature type="compositionally biased region" description="Basic and acidic residues" evidence="5">
    <location>
        <begin position="52"/>
        <end position="65"/>
    </location>
</feature>
<sequence length="483" mass="54850">MAKKSWLSMVKRFFVSDAQSKQKNEKRRRWIFGKLKIKRRPSLTAPSPTSPSKERTRHEADEEQTKRAMSVAIASTAAAEAAVAAAHAAVEVVRLTGAQPSSSDQCLEEEAKVLSVTTAQREATELAHQCERVQESAVVKIQTAFRGYLARKALRALKGIVKLQAIIRGWAVRRQAMTTLKCLQSIINIQSHACARRLQTIEDAYYGDEHNEFENLRDKIIRVGLANGFHNMDLNSQRRWDDSVISKKEAEAMFLSKKEAMLKRERIREYSYSHRKSAESDRNKANGRWRYWLDQWVDTQLSKSKELEDLDTVFASNARRTEEFGEKQLRMRNFQKQKIQIEGMDSPVFVPRRSSYHKKQCSLGDENLFASSPVVPTYMAVTKSAKAKTRSLSSPKVRAGNFDTCSESYSPCKKNISLISSVVSEMPISSTTARKMGKSSSLQQRSPSLRGLASPIKSRQTPKDRSFDSECSISYWNRQSTCR</sequence>
<dbReference type="PROSITE" id="PS50096">
    <property type="entry name" value="IQ"/>
    <property type="match status" value="2"/>
</dbReference>
<dbReference type="Proteomes" id="UP000290289">
    <property type="component" value="Chromosome 2"/>
</dbReference>
<feature type="region of interest" description="Disordered" evidence="5">
    <location>
        <begin position="430"/>
        <end position="469"/>
    </location>
</feature>